<sequence length="234" mass="26210">MPHPYPTPWALPPDLPWPRFLRLLRQPDPPRGWLEAAADLPELKKRPLLLRWVAQHPKAPAHLRSRLLSRLPWRALAAVAADAAAHPQARQVATEKLQQQWPTLTTGERRSLAIHAPRQLWSLVWKAPTTSVLSAFLLHPKLGLDGLVALIQPPLRPVQADALAASRWRELEPVAEQVLQALDRSLALPDSGLVLGHAAPWIKALDEEARVLAASRILTPALRRMVHPRREGHE</sequence>
<proteinExistence type="predicted"/>
<organism evidence="1 2">
    <name type="scientific">Candidatus Geothrix skivensis</name>
    <dbReference type="NCBI Taxonomy" id="2954439"/>
    <lineage>
        <taxon>Bacteria</taxon>
        <taxon>Pseudomonadati</taxon>
        <taxon>Acidobacteriota</taxon>
        <taxon>Holophagae</taxon>
        <taxon>Holophagales</taxon>
        <taxon>Holophagaceae</taxon>
        <taxon>Geothrix</taxon>
    </lineage>
</organism>
<dbReference type="Proteomes" id="UP000886657">
    <property type="component" value="Unassembled WGS sequence"/>
</dbReference>
<dbReference type="AlphaFoldDB" id="A0A9D7SF53"/>
<accession>A0A9D7SF53</accession>
<comment type="caution">
    <text evidence="1">The sequence shown here is derived from an EMBL/GenBank/DDBJ whole genome shotgun (WGS) entry which is preliminary data.</text>
</comment>
<protein>
    <submittedName>
        <fullName evidence="1">Uncharacterized protein</fullName>
    </submittedName>
</protein>
<evidence type="ECO:0000313" key="1">
    <source>
        <dbReference type="EMBL" id="MBK9796492.1"/>
    </source>
</evidence>
<name>A0A9D7SF53_9BACT</name>
<evidence type="ECO:0000313" key="2">
    <source>
        <dbReference type="Proteomes" id="UP000886657"/>
    </source>
</evidence>
<reference evidence="1" key="1">
    <citation type="submission" date="2020-10" db="EMBL/GenBank/DDBJ databases">
        <title>Connecting structure to function with the recovery of over 1000 high-quality activated sludge metagenome-assembled genomes encoding full-length rRNA genes using long-read sequencing.</title>
        <authorList>
            <person name="Singleton C.M."/>
            <person name="Petriglieri F."/>
            <person name="Kristensen J.M."/>
            <person name="Kirkegaard R.H."/>
            <person name="Michaelsen T.Y."/>
            <person name="Andersen M.H."/>
            <person name="Karst S.M."/>
            <person name="Dueholm M.S."/>
            <person name="Nielsen P.H."/>
            <person name="Albertsen M."/>
        </authorList>
    </citation>
    <scope>NUCLEOTIDE SEQUENCE</scope>
    <source>
        <strain evidence="1">Skiv_18-Q3-R9-52_MAXAC.067</strain>
    </source>
</reference>
<dbReference type="EMBL" id="JADKIO010000006">
    <property type="protein sequence ID" value="MBK9796492.1"/>
    <property type="molecule type" value="Genomic_DNA"/>
</dbReference>
<gene>
    <name evidence="1" type="ORF">IPP58_08325</name>
</gene>